<evidence type="ECO:0000313" key="2">
    <source>
        <dbReference type="EMBL" id="GIT93932.1"/>
    </source>
</evidence>
<protein>
    <recommendedName>
        <fullName evidence="1">DUF4166 domain-containing protein</fullName>
    </recommendedName>
</protein>
<dbReference type="RefSeq" id="WP_220747435.1">
    <property type="nucleotide sequence ID" value="NZ_BPFH01000001.1"/>
</dbReference>
<dbReference type="Proteomes" id="UP000786693">
    <property type="component" value="Unassembled WGS sequence"/>
</dbReference>
<proteinExistence type="predicted"/>
<dbReference type="EMBL" id="BPFH01000001">
    <property type="protein sequence ID" value="GIT93932.1"/>
    <property type="molecule type" value="Genomic_DNA"/>
</dbReference>
<evidence type="ECO:0000313" key="3">
    <source>
        <dbReference type="Proteomes" id="UP000786693"/>
    </source>
</evidence>
<accession>A0ABQ4NHP1</accession>
<dbReference type="InterPro" id="IPR025311">
    <property type="entry name" value="DUF4166"/>
</dbReference>
<organism evidence="2 3">
    <name type="scientific">Jannaschia pagri</name>
    <dbReference type="NCBI Taxonomy" id="2829797"/>
    <lineage>
        <taxon>Bacteria</taxon>
        <taxon>Pseudomonadati</taxon>
        <taxon>Pseudomonadota</taxon>
        <taxon>Alphaproteobacteria</taxon>
        <taxon>Rhodobacterales</taxon>
        <taxon>Roseobacteraceae</taxon>
        <taxon>Jannaschia</taxon>
    </lineage>
</organism>
<dbReference type="Pfam" id="PF13761">
    <property type="entry name" value="DUF4166"/>
    <property type="match status" value="1"/>
</dbReference>
<reference evidence="2 3" key="1">
    <citation type="submission" date="2021-05" db="EMBL/GenBank/DDBJ databases">
        <title>Bacteria Genome sequencing.</title>
        <authorList>
            <person name="Takabe Y."/>
            <person name="Nakajima Y."/>
            <person name="Suzuki S."/>
            <person name="Shiozaki T."/>
        </authorList>
    </citation>
    <scope>NUCLEOTIDE SEQUENCE [LARGE SCALE GENOMIC DNA]</scope>
    <source>
        <strain evidence="2 3">AI_62</strain>
    </source>
</reference>
<sequence>MTSLYARVMGDAFGHLPTALAHFHGGTGRWSGTAHLRQGSRLARGAARLAGYPDTSGPVPLVLTITADGDTETWQRAFDGHTVTTRQRQAGPEHIAETVGPSTLLMRPTVSGRALTMGVTGSRLGPLPLPPVLHGGGREEADGDSIHFDVTAHVTGIGLLIGYAGTLSPE</sequence>
<name>A0ABQ4NHP1_9RHOB</name>
<comment type="caution">
    <text evidence="2">The sequence shown here is derived from an EMBL/GenBank/DDBJ whole genome shotgun (WGS) entry which is preliminary data.</text>
</comment>
<keyword evidence="3" id="KW-1185">Reference proteome</keyword>
<gene>
    <name evidence="2" type="ORF">JANAI62_05550</name>
</gene>
<evidence type="ECO:0000259" key="1">
    <source>
        <dbReference type="Pfam" id="PF13761"/>
    </source>
</evidence>
<feature type="domain" description="DUF4166" evidence="1">
    <location>
        <begin position="17"/>
        <end position="167"/>
    </location>
</feature>